<evidence type="ECO:0000313" key="1">
    <source>
        <dbReference type="EMBL" id="KAF2181296.1"/>
    </source>
</evidence>
<dbReference type="OrthoDB" id="3659633at2759"/>
<organism evidence="1 3">
    <name type="scientific">Zopfia rhizophila CBS 207.26</name>
    <dbReference type="NCBI Taxonomy" id="1314779"/>
    <lineage>
        <taxon>Eukaryota</taxon>
        <taxon>Fungi</taxon>
        <taxon>Dikarya</taxon>
        <taxon>Ascomycota</taxon>
        <taxon>Pezizomycotina</taxon>
        <taxon>Dothideomycetes</taxon>
        <taxon>Dothideomycetes incertae sedis</taxon>
        <taxon>Zopfiaceae</taxon>
        <taxon>Zopfia</taxon>
    </lineage>
</organism>
<dbReference type="EMBL" id="ML994653">
    <property type="protein sequence ID" value="KAF2181296.1"/>
    <property type="molecule type" value="Genomic_DNA"/>
</dbReference>
<feature type="non-terminal residue" evidence="1">
    <location>
        <position position="1"/>
    </location>
</feature>
<keyword evidence="3" id="KW-1185">Reference proteome</keyword>
<reference evidence="1" key="1">
    <citation type="journal article" date="2020" name="Stud. Mycol.">
        <title>101 Dothideomycetes genomes: a test case for predicting lifestyles and emergence of pathogens.</title>
        <authorList>
            <person name="Haridas S."/>
            <person name="Albert R."/>
            <person name="Binder M."/>
            <person name="Bloem J."/>
            <person name="Labutti K."/>
            <person name="Salamov A."/>
            <person name="Andreopoulos B."/>
            <person name="Baker S."/>
            <person name="Barry K."/>
            <person name="Bills G."/>
            <person name="Bluhm B."/>
            <person name="Cannon C."/>
            <person name="Castanera R."/>
            <person name="Culley D."/>
            <person name="Daum C."/>
            <person name="Ezra D."/>
            <person name="Gonzalez J."/>
            <person name="Henrissat B."/>
            <person name="Kuo A."/>
            <person name="Liang C."/>
            <person name="Lipzen A."/>
            <person name="Lutzoni F."/>
            <person name="Magnuson J."/>
            <person name="Mondo S."/>
            <person name="Nolan M."/>
            <person name="Ohm R."/>
            <person name="Pangilinan J."/>
            <person name="Park H.-J."/>
            <person name="Ramirez L."/>
            <person name="Alfaro M."/>
            <person name="Sun H."/>
            <person name="Tritt A."/>
            <person name="Yoshinaga Y."/>
            <person name="Zwiers L.-H."/>
            <person name="Turgeon B."/>
            <person name="Goodwin S."/>
            <person name="Spatafora J."/>
            <person name="Crous P."/>
            <person name="Grigoriev I."/>
        </authorList>
    </citation>
    <scope>NUCLEOTIDE SEQUENCE</scope>
    <source>
        <strain evidence="1">CBS 207.26</strain>
    </source>
</reference>
<evidence type="ECO:0000313" key="2">
    <source>
        <dbReference type="EMBL" id="KAF2189877.1"/>
    </source>
</evidence>
<dbReference type="Proteomes" id="UP000800200">
    <property type="component" value="Unassembled WGS sequence"/>
</dbReference>
<name>A0A6A6DUE2_9PEZI</name>
<protein>
    <submittedName>
        <fullName evidence="1">Uncharacterized protein</fullName>
    </submittedName>
</protein>
<accession>A0A6A6DUE2</accession>
<dbReference type="EMBL" id="ML994620">
    <property type="protein sequence ID" value="KAF2189877.1"/>
    <property type="molecule type" value="Genomic_DNA"/>
</dbReference>
<gene>
    <name evidence="2" type="ORF">K469DRAFT_561589</name>
    <name evidence="1" type="ORF">K469DRAFT_792365</name>
</gene>
<sequence length="113" mass="12263">VHFCTEKEWRWCTPVVTSPLNCIPTDDMGRVASIAIDLGLCCRFYSDSNCSQVYRGWGILGAWYPGNSDVGDYFKATVGSFQCLNSTTTCPPVQASQQSSINGALSTGLHSLT</sequence>
<dbReference type="AlphaFoldDB" id="A0A6A6DUE2"/>
<proteinExistence type="predicted"/>
<evidence type="ECO:0000313" key="3">
    <source>
        <dbReference type="Proteomes" id="UP000800200"/>
    </source>
</evidence>